<keyword evidence="2" id="KW-1185">Reference proteome</keyword>
<name>A0ACC2K7T9_PERAE</name>
<gene>
    <name evidence="1" type="ORF">MRB53_013358</name>
</gene>
<dbReference type="Proteomes" id="UP001234297">
    <property type="component" value="Chromosome 4"/>
</dbReference>
<proteinExistence type="predicted"/>
<sequence length="355" mass="40185">MTSLPSPNSNEYFANKNGHIEALGRETLTYHLEACARHVEHAIIRTATLNNSGLMDHLFTGSSAFTTDIPPVVQILLMGGSQKKVRKRTINCKMMILNCLKRKESVQPKIEVRTYKKLRVGTTSKRVVSVKLIYKFNGSFLIITSLYLVATLPFTVYGEFSSHEDRKVNEQYYGELIYDSHRRVNNPETFEDHTRTDIEHSSSIAHVKDGENDVKLRILVPTKNTFPEFIKVDHELLIFIVFNKSKCWKTGRSLPCNSVIEASNTEEIFNSSDIGMNGSRVNESSHIVEIGSDQTTPTDNPLEVEVIQTSLSHTKMAFQDNAVPSDETENMVDYLARSSTEDLDTTVVRYLNSDR</sequence>
<protein>
    <submittedName>
        <fullName evidence="1">Uncharacterized protein</fullName>
    </submittedName>
</protein>
<comment type="caution">
    <text evidence="1">The sequence shown here is derived from an EMBL/GenBank/DDBJ whole genome shotgun (WGS) entry which is preliminary data.</text>
</comment>
<evidence type="ECO:0000313" key="1">
    <source>
        <dbReference type="EMBL" id="KAJ8617172.1"/>
    </source>
</evidence>
<reference evidence="1 2" key="1">
    <citation type="journal article" date="2022" name="Hortic Res">
        <title>A haplotype resolved chromosomal level avocado genome allows analysis of novel avocado genes.</title>
        <authorList>
            <person name="Nath O."/>
            <person name="Fletcher S.J."/>
            <person name="Hayward A."/>
            <person name="Shaw L.M."/>
            <person name="Masouleh A.K."/>
            <person name="Furtado A."/>
            <person name="Henry R.J."/>
            <person name="Mitter N."/>
        </authorList>
    </citation>
    <scope>NUCLEOTIDE SEQUENCE [LARGE SCALE GENOMIC DNA]</scope>
    <source>
        <strain evidence="2">cv. Hass</strain>
    </source>
</reference>
<evidence type="ECO:0000313" key="2">
    <source>
        <dbReference type="Proteomes" id="UP001234297"/>
    </source>
</evidence>
<organism evidence="1 2">
    <name type="scientific">Persea americana</name>
    <name type="common">Avocado</name>
    <dbReference type="NCBI Taxonomy" id="3435"/>
    <lineage>
        <taxon>Eukaryota</taxon>
        <taxon>Viridiplantae</taxon>
        <taxon>Streptophyta</taxon>
        <taxon>Embryophyta</taxon>
        <taxon>Tracheophyta</taxon>
        <taxon>Spermatophyta</taxon>
        <taxon>Magnoliopsida</taxon>
        <taxon>Magnoliidae</taxon>
        <taxon>Laurales</taxon>
        <taxon>Lauraceae</taxon>
        <taxon>Persea</taxon>
    </lineage>
</organism>
<accession>A0ACC2K7T9</accession>
<dbReference type="EMBL" id="CM056812">
    <property type="protein sequence ID" value="KAJ8617172.1"/>
    <property type="molecule type" value="Genomic_DNA"/>
</dbReference>